<evidence type="ECO:0000256" key="1">
    <source>
        <dbReference type="SAM" id="MobiDB-lite"/>
    </source>
</evidence>
<evidence type="ECO:0000313" key="3">
    <source>
        <dbReference type="Proteomes" id="UP001324115"/>
    </source>
</evidence>
<name>A0AAN7DXG2_QUERU</name>
<dbReference type="PANTHER" id="PTHR38221:SF1">
    <property type="entry name" value="OVULE PROTEIN"/>
    <property type="match status" value="1"/>
</dbReference>
<gene>
    <name evidence="2" type="ORF">RGQ29_007473</name>
</gene>
<protein>
    <submittedName>
        <fullName evidence="2">Uncharacterized protein</fullName>
    </submittedName>
</protein>
<feature type="region of interest" description="Disordered" evidence="1">
    <location>
        <begin position="32"/>
        <end position="163"/>
    </location>
</feature>
<feature type="compositionally biased region" description="Basic and acidic residues" evidence="1">
    <location>
        <begin position="219"/>
        <end position="236"/>
    </location>
</feature>
<reference evidence="2 3" key="1">
    <citation type="journal article" date="2023" name="G3 (Bethesda)">
        <title>A haplotype-resolved chromosome-scale genome for Quercus rubra L. provides insights into the genetics of adaptive traits for red oak species.</title>
        <authorList>
            <person name="Kapoor B."/>
            <person name="Jenkins J."/>
            <person name="Schmutz J."/>
            <person name="Zhebentyayeva T."/>
            <person name="Kuelheim C."/>
            <person name="Coggeshall M."/>
            <person name="Heim C."/>
            <person name="Lasky J.R."/>
            <person name="Leites L."/>
            <person name="Islam-Faridi N."/>
            <person name="Romero-Severson J."/>
            <person name="DeLeo V.L."/>
            <person name="Lucas S.M."/>
            <person name="Lazic D."/>
            <person name="Gailing O."/>
            <person name="Carlson J."/>
            <person name="Staton M."/>
        </authorList>
    </citation>
    <scope>NUCLEOTIDE SEQUENCE [LARGE SCALE GENOMIC DNA]</scope>
    <source>
        <strain evidence="2">Pseudo-F2</strain>
    </source>
</reference>
<organism evidence="2 3">
    <name type="scientific">Quercus rubra</name>
    <name type="common">Northern red oak</name>
    <name type="synonym">Quercus borealis</name>
    <dbReference type="NCBI Taxonomy" id="3512"/>
    <lineage>
        <taxon>Eukaryota</taxon>
        <taxon>Viridiplantae</taxon>
        <taxon>Streptophyta</taxon>
        <taxon>Embryophyta</taxon>
        <taxon>Tracheophyta</taxon>
        <taxon>Spermatophyta</taxon>
        <taxon>Magnoliopsida</taxon>
        <taxon>eudicotyledons</taxon>
        <taxon>Gunneridae</taxon>
        <taxon>Pentapetalae</taxon>
        <taxon>rosids</taxon>
        <taxon>fabids</taxon>
        <taxon>Fagales</taxon>
        <taxon>Fagaceae</taxon>
        <taxon>Quercus</taxon>
    </lineage>
</organism>
<feature type="region of interest" description="Disordered" evidence="1">
    <location>
        <begin position="174"/>
        <end position="193"/>
    </location>
</feature>
<dbReference type="AlphaFoldDB" id="A0AAN7DXG2"/>
<proteinExistence type="predicted"/>
<feature type="compositionally biased region" description="Polar residues" evidence="1">
    <location>
        <begin position="153"/>
        <end position="163"/>
    </location>
</feature>
<feature type="compositionally biased region" description="Acidic residues" evidence="1">
    <location>
        <begin position="207"/>
        <end position="218"/>
    </location>
</feature>
<sequence length="322" mass="36250">MDDPFAFITELCHVSASQEEHLRHCGFATGRDGCSDHDANEDSDDPTQPMDVEVESTGIVMLSLSLPETYDEEEEEEEQEKDDSTPQDLFQTPTDGSLIASSEEQQPPVAADDPAVDRPRAPEPNCTDGDEAVDLGKDSDLGFSEQSKKLGLSKNSDSVAQLTRQDTEIIEEVAVEENKDEESQLSMEGSTKRKLEFPYGDTVIVDSESEENDWEEGEEKNQEKLREKANGSERYRVLPASMAQEENRAEGVKNNRGVIGKEVTILDVLKMLKQRCDEEEEERDDGLKSVSILEFYKRRGVTFPRPCWWPEKGFEVVDDEDE</sequence>
<feature type="compositionally biased region" description="Acidic residues" evidence="1">
    <location>
        <begin position="69"/>
        <end position="81"/>
    </location>
</feature>
<comment type="caution">
    <text evidence="2">The sequence shown here is derived from an EMBL/GenBank/DDBJ whole genome shotgun (WGS) entry which is preliminary data.</text>
</comment>
<keyword evidence="3" id="KW-1185">Reference proteome</keyword>
<dbReference type="Proteomes" id="UP001324115">
    <property type="component" value="Unassembled WGS sequence"/>
</dbReference>
<accession>A0AAN7DXG2</accession>
<dbReference type="PANTHER" id="PTHR38221">
    <property type="entry name" value="BNAA04G14260D PROTEIN"/>
    <property type="match status" value="1"/>
</dbReference>
<feature type="compositionally biased region" description="Polar residues" evidence="1">
    <location>
        <begin position="86"/>
        <end position="103"/>
    </location>
</feature>
<feature type="region of interest" description="Disordered" evidence="1">
    <location>
        <begin position="203"/>
        <end position="250"/>
    </location>
</feature>
<evidence type="ECO:0000313" key="2">
    <source>
        <dbReference type="EMBL" id="KAK4557718.1"/>
    </source>
</evidence>
<dbReference type="EMBL" id="JAXUIC010000012">
    <property type="protein sequence ID" value="KAK4557718.1"/>
    <property type="molecule type" value="Genomic_DNA"/>
</dbReference>
<feature type="compositionally biased region" description="Low complexity" evidence="1">
    <location>
        <begin position="104"/>
        <end position="113"/>
    </location>
</feature>